<reference evidence="1" key="1">
    <citation type="submission" date="2022-01" db="EMBL/GenBank/DDBJ databases">
        <authorList>
            <person name="Braso-Vives M."/>
        </authorList>
    </citation>
    <scope>NUCLEOTIDE SEQUENCE</scope>
</reference>
<evidence type="ECO:0000313" key="1">
    <source>
        <dbReference type="EMBL" id="CAH1273697.1"/>
    </source>
</evidence>
<proteinExistence type="predicted"/>
<accession>A0A8K0AFD5</accession>
<dbReference type="Proteomes" id="UP000838412">
    <property type="component" value="Chromosome 9"/>
</dbReference>
<dbReference type="OrthoDB" id="10474805at2759"/>
<name>A0A8K0AFD5_BRALA</name>
<dbReference type="EMBL" id="OV696694">
    <property type="protein sequence ID" value="CAH1273697.1"/>
    <property type="molecule type" value="Genomic_DNA"/>
</dbReference>
<gene>
    <name evidence="1" type="primary">Hypp5183</name>
    <name evidence="1" type="ORF">BLAG_LOCUS24958</name>
</gene>
<protein>
    <submittedName>
        <fullName evidence="1">Hypp5183 protein</fullName>
    </submittedName>
</protein>
<keyword evidence="2" id="KW-1185">Reference proteome</keyword>
<evidence type="ECO:0000313" key="2">
    <source>
        <dbReference type="Proteomes" id="UP000838412"/>
    </source>
</evidence>
<organism evidence="1 2">
    <name type="scientific">Branchiostoma lanceolatum</name>
    <name type="common">Common lancelet</name>
    <name type="synonym">Amphioxus lanceolatum</name>
    <dbReference type="NCBI Taxonomy" id="7740"/>
    <lineage>
        <taxon>Eukaryota</taxon>
        <taxon>Metazoa</taxon>
        <taxon>Chordata</taxon>
        <taxon>Cephalochordata</taxon>
        <taxon>Leptocardii</taxon>
        <taxon>Amphioxiformes</taxon>
        <taxon>Branchiostomatidae</taxon>
        <taxon>Branchiostoma</taxon>
    </lineage>
</organism>
<dbReference type="AlphaFoldDB" id="A0A8K0AFD5"/>
<sequence>MNRKQKLLLTRKTSDVMSDLVGEQRITDTIIITTPAPIADITASGRPPLPLRMSFPLTRYIIHGRARGPCTTGAEDEFLYPVTESWSGSIYPTDLDSNFVSRQMEVILGAFSAESRNCRSVGALETEQFCWTVRLSRLVLHTHTSTLLVRVCSWKHDKFTRQNSDLHQRLLGIVKPTWDEDAVGFLFCPLPPNLDIPVVVVVFKDMVLVNTGDQERMHSTATQ</sequence>